<dbReference type="AlphaFoldDB" id="A0A329ST99"/>
<dbReference type="Proteomes" id="UP000735874">
    <property type="component" value="Unassembled WGS sequence"/>
</dbReference>
<dbReference type="EMBL" id="RCMI01000012">
    <property type="protein sequence ID" value="KAG2943096.1"/>
    <property type="molecule type" value="Genomic_DNA"/>
</dbReference>
<dbReference type="Proteomes" id="UP000760860">
    <property type="component" value="Unassembled WGS sequence"/>
</dbReference>
<organism evidence="6 7">
    <name type="scientific">Phytophthora cactorum</name>
    <dbReference type="NCBI Taxonomy" id="29920"/>
    <lineage>
        <taxon>Eukaryota</taxon>
        <taxon>Sar</taxon>
        <taxon>Stramenopiles</taxon>
        <taxon>Oomycota</taxon>
        <taxon>Peronosporomycetes</taxon>
        <taxon>Peronosporales</taxon>
        <taxon>Peronosporaceae</taxon>
        <taxon>Phytophthora</taxon>
    </lineage>
</organism>
<dbReference type="EMBL" id="RCMG01000007">
    <property type="protein sequence ID" value="KAG2868819.1"/>
    <property type="molecule type" value="Genomic_DNA"/>
</dbReference>
<proteinExistence type="predicted"/>
<keyword evidence="7" id="KW-1185">Reference proteome</keyword>
<name>A0A329ST99_9STRA</name>
<evidence type="ECO:0000313" key="3">
    <source>
        <dbReference type="EMBL" id="KAG2954387.1"/>
    </source>
</evidence>
<dbReference type="EMBL" id="MJFZ01000057">
    <property type="protein sequence ID" value="RAW39875.1"/>
    <property type="molecule type" value="Genomic_DNA"/>
</dbReference>
<dbReference type="Proteomes" id="UP000697107">
    <property type="component" value="Unassembled WGS sequence"/>
</dbReference>
<dbReference type="EMBL" id="RCMK01000014">
    <property type="protein sequence ID" value="KAG2954387.1"/>
    <property type="molecule type" value="Genomic_DNA"/>
</dbReference>
<evidence type="ECO:0000313" key="2">
    <source>
        <dbReference type="EMBL" id="KAG2943096.1"/>
    </source>
</evidence>
<evidence type="ECO:0000313" key="4">
    <source>
        <dbReference type="EMBL" id="KAG2993957.1"/>
    </source>
</evidence>
<dbReference type="Proteomes" id="UP000774804">
    <property type="component" value="Unassembled WGS sequence"/>
</dbReference>
<dbReference type="Proteomes" id="UP000251314">
    <property type="component" value="Unassembled WGS sequence"/>
</dbReference>
<sequence>MDGMDGREAVSVRNLPWKAENELRTASVARKRNNGSREDSESAYRCWLRGLTGGRTSKKSTTTSAYGIWTVSDEWKAGRLAPECVRLCEGGACVFAVPK</sequence>
<protein>
    <submittedName>
        <fullName evidence="6">Uncharacterized protein</fullName>
    </submittedName>
</protein>
<dbReference type="EMBL" id="RCML01000066">
    <property type="protein sequence ID" value="KAG2993957.1"/>
    <property type="molecule type" value="Genomic_DNA"/>
</dbReference>
<evidence type="ECO:0000313" key="7">
    <source>
        <dbReference type="Proteomes" id="UP000251314"/>
    </source>
</evidence>
<evidence type="ECO:0000313" key="6">
    <source>
        <dbReference type="EMBL" id="RAW39875.1"/>
    </source>
</evidence>
<evidence type="ECO:0000313" key="1">
    <source>
        <dbReference type="EMBL" id="KAG2868819.1"/>
    </source>
</evidence>
<dbReference type="Proteomes" id="UP000736787">
    <property type="component" value="Unassembled WGS sequence"/>
</dbReference>
<comment type="caution">
    <text evidence="6">The sequence shown here is derived from an EMBL/GenBank/DDBJ whole genome shotgun (WGS) entry which is preliminary data.</text>
</comment>
<reference evidence="5" key="2">
    <citation type="submission" date="2018-05" db="EMBL/GenBank/DDBJ databases">
        <title>Effector identification in a new, highly contiguous assembly of the strawberry crown rot pathogen Phytophthora cactorum.</title>
        <authorList>
            <person name="Armitage A.D."/>
            <person name="Nellist C.F."/>
            <person name="Bates H."/>
            <person name="Vickerstaff R.J."/>
            <person name="Harrison R.J."/>
        </authorList>
    </citation>
    <scope>NUCLEOTIDE SEQUENCE</scope>
    <source>
        <strain evidence="1">15-7</strain>
        <strain evidence="2">4032</strain>
        <strain evidence="3">4040</strain>
        <strain evidence="4">P415</strain>
        <strain evidence="5">P421</strain>
    </source>
</reference>
<accession>A0A329ST99</accession>
<dbReference type="OrthoDB" id="10323828at2759"/>
<gene>
    <name evidence="6" type="ORF">PC110_g3886</name>
    <name evidence="1" type="ORF">PC113_g737</name>
    <name evidence="2" type="ORF">PC115_g1053</name>
    <name evidence="3" type="ORF">PC117_g1276</name>
    <name evidence="4" type="ORF">PC118_g3767</name>
    <name evidence="5" type="ORF">PC129_g2641</name>
</gene>
<reference evidence="6 7" key="1">
    <citation type="submission" date="2018-01" db="EMBL/GenBank/DDBJ databases">
        <title>Draft genome of the strawberry crown rot pathogen Phytophthora cactorum.</title>
        <authorList>
            <person name="Armitage A.D."/>
            <person name="Lysoe E."/>
            <person name="Nellist C.F."/>
            <person name="Harrison R.J."/>
            <person name="Brurberg M.B."/>
        </authorList>
    </citation>
    <scope>NUCLEOTIDE SEQUENCE [LARGE SCALE GENOMIC DNA]</scope>
    <source>
        <strain evidence="6 7">10300</strain>
    </source>
</reference>
<dbReference type="EMBL" id="RCMV01000049">
    <property type="protein sequence ID" value="KAG3226807.1"/>
    <property type="molecule type" value="Genomic_DNA"/>
</dbReference>
<dbReference type="VEuPathDB" id="FungiDB:PC110_g3886"/>
<evidence type="ECO:0000313" key="5">
    <source>
        <dbReference type="EMBL" id="KAG3226807.1"/>
    </source>
</evidence>